<keyword evidence="4" id="KW-0812">Transmembrane</keyword>
<feature type="compositionally biased region" description="Polar residues" evidence="3">
    <location>
        <begin position="1"/>
        <end position="32"/>
    </location>
</feature>
<accession>G8Y0B8</accession>
<evidence type="ECO:0000313" key="6">
    <source>
        <dbReference type="EMBL" id="CCE86271.1"/>
    </source>
</evidence>
<dbReference type="PANTHER" id="PTHR11360">
    <property type="entry name" value="MONOCARBOXYLATE TRANSPORTER"/>
    <property type="match status" value="1"/>
</dbReference>
<gene>
    <name evidence="6" type="primary">Piso0_004754</name>
    <name evidence="6" type="ORF">GNLVRS01_PISO0N00409g</name>
</gene>
<dbReference type="STRING" id="559304.G8Y0B8"/>
<comment type="similarity">
    <text evidence="2">Belongs to the major facilitator superfamily. Monocarboxylate porter (TC 2.A.1.13) family.</text>
</comment>
<feature type="transmembrane region" description="Helical" evidence="4">
    <location>
        <begin position="172"/>
        <end position="190"/>
    </location>
</feature>
<dbReference type="Gene3D" id="1.20.1250.20">
    <property type="entry name" value="MFS general substrate transporter like domains"/>
    <property type="match status" value="1"/>
</dbReference>
<evidence type="ECO:0000256" key="3">
    <source>
        <dbReference type="SAM" id="MobiDB-lite"/>
    </source>
</evidence>
<evidence type="ECO:0000256" key="2">
    <source>
        <dbReference type="ARBA" id="ARBA00006727"/>
    </source>
</evidence>
<dbReference type="EMBL" id="FO082046">
    <property type="protein sequence ID" value="CCE86271.1"/>
    <property type="molecule type" value="Genomic_DNA"/>
</dbReference>
<dbReference type="InterPro" id="IPR036259">
    <property type="entry name" value="MFS_trans_sf"/>
</dbReference>
<keyword evidence="4" id="KW-1133">Transmembrane helix</keyword>
<dbReference type="AlphaFoldDB" id="G8Y0B8"/>
<dbReference type="PANTHER" id="PTHR11360:SF177">
    <property type="entry name" value="RIBOFLAVIN TRANSPORTER MCH5"/>
    <property type="match status" value="1"/>
</dbReference>
<dbReference type="OrthoDB" id="6509908at2759"/>
<dbReference type="GO" id="GO:0016020">
    <property type="term" value="C:membrane"/>
    <property type="evidence" value="ECO:0007669"/>
    <property type="project" value="UniProtKB-SubCell"/>
</dbReference>
<evidence type="ECO:0000259" key="5">
    <source>
        <dbReference type="PROSITE" id="PS50850"/>
    </source>
</evidence>
<name>G8Y0B8_PICSO</name>
<dbReference type="Pfam" id="PF07690">
    <property type="entry name" value="MFS_1"/>
    <property type="match status" value="1"/>
</dbReference>
<feature type="transmembrane region" description="Helical" evidence="4">
    <location>
        <begin position="139"/>
        <end position="160"/>
    </location>
</feature>
<dbReference type="GO" id="GO:0022857">
    <property type="term" value="F:transmembrane transporter activity"/>
    <property type="evidence" value="ECO:0007669"/>
    <property type="project" value="InterPro"/>
</dbReference>
<keyword evidence="7" id="KW-1185">Reference proteome</keyword>
<feature type="transmembrane region" description="Helical" evidence="4">
    <location>
        <begin position="78"/>
        <end position="101"/>
    </location>
</feature>
<dbReference type="InParanoid" id="G8Y0B8"/>
<feature type="region of interest" description="Disordered" evidence="3">
    <location>
        <begin position="1"/>
        <end position="37"/>
    </location>
</feature>
<feature type="transmembrane region" description="Helical" evidence="4">
    <location>
        <begin position="422"/>
        <end position="443"/>
    </location>
</feature>
<feature type="transmembrane region" description="Helical" evidence="4">
    <location>
        <begin position="113"/>
        <end position="133"/>
    </location>
</feature>
<reference evidence="6 7" key="1">
    <citation type="journal article" date="2012" name="G3 (Bethesda)">
        <title>Pichia sorbitophila, an interspecies yeast hybrid reveals early steps of genome resolution following polyploidization.</title>
        <authorList>
            <person name="Leh Louis V."/>
            <person name="Despons L."/>
            <person name="Friedrich A."/>
            <person name="Martin T."/>
            <person name="Durrens P."/>
            <person name="Casaregola S."/>
            <person name="Neuveglise C."/>
            <person name="Fairhead C."/>
            <person name="Marck C."/>
            <person name="Cruz J.A."/>
            <person name="Straub M.L."/>
            <person name="Kugler V."/>
            <person name="Sacerdot C."/>
            <person name="Uzunov Z."/>
            <person name="Thierry A."/>
            <person name="Weiss S."/>
            <person name="Bleykasten C."/>
            <person name="De Montigny J."/>
            <person name="Jacques N."/>
            <person name="Jung P."/>
            <person name="Lemaire M."/>
            <person name="Mallet S."/>
            <person name="Morel G."/>
            <person name="Richard G.F."/>
            <person name="Sarkar A."/>
            <person name="Savel G."/>
            <person name="Schacherer J."/>
            <person name="Seret M.L."/>
            <person name="Talla E."/>
            <person name="Samson G."/>
            <person name="Jubin C."/>
            <person name="Poulain J."/>
            <person name="Vacherie B."/>
            <person name="Barbe V."/>
            <person name="Pelletier E."/>
            <person name="Sherman D.J."/>
            <person name="Westhof E."/>
            <person name="Weissenbach J."/>
            <person name="Baret P.V."/>
            <person name="Wincker P."/>
            <person name="Gaillardin C."/>
            <person name="Dujon B."/>
            <person name="Souciet J.L."/>
        </authorList>
    </citation>
    <scope>NUCLEOTIDE SEQUENCE [LARGE SCALE GENOMIC DNA]</scope>
    <source>
        <strain evidence="7">ATCC MYA-4447 / BCRC 22081 / CBS 7064 / NBRC 10061 / NRRL Y-12695</strain>
    </source>
</reference>
<dbReference type="OMA" id="MMNYLLM"/>
<sequence length="452" mass="49346">MSASSIELQRYTNRNQHNSSDSESANEETYSNSEEECPDGGKEGYLVVVGSFFGCCVHLGLVNAIGAVQAYVSTHQLASVGFIAVSWIFSVYLCLAYGIGVFIGPVFDKHGPFLLLLGSTSLVFAGLMGAASSTSVGQFIVSFIVMGVGSGIGITPLVSVINHWFFRKRGTCTGIATCGGSVGGLSFPIMLRSLYPKYGYTWAMRILAFTCLGCMLIALTLVKERIRRKHEPENVLEMNSKWKKFVLRAKIFNLSHFKDIKFIYLIIGGFFAELSLILIVTYFATYAIAHGVKESTSYVLLSVWNATGIIGRAMPSLASDFWGKFNMNILMLAGLNVVIFVLWLPFGGNLKALFAYAALGGYFSASILTMLPACLAQITSVDQFGERFGLLLSIISIGNLVVVPIGASVIDKGTTENYRNFVILTGIMSFVGLFFWMLCRYTLVGFKLNVRV</sequence>
<evidence type="ECO:0000256" key="1">
    <source>
        <dbReference type="ARBA" id="ARBA00004141"/>
    </source>
</evidence>
<feature type="domain" description="Major facilitator superfamily (MFS) profile" evidence="5">
    <location>
        <begin position="44"/>
        <end position="443"/>
    </location>
</feature>
<protein>
    <submittedName>
        <fullName evidence="6">Piso0_004754 protein</fullName>
    </submittedName>
</protein>
<comment type="subcellular location">
    <subcellularLocation>
        <location evidence="1">Membrane</location>
        <topology evidence="1">Multi-pass membrane protein</topology>
    </subcellularLocation>
</comment>
<dbReference type="InterPro" id="IPR020846">
    <property type="entry name" value="MFS_dom"/>
</dbReference>
<feature type="transmembrane region" description="Helical" evidence="4">
    <location>
        <begin position="388"/>
        <end position="410"/>
    </location>
</feature>
<feature type="transmembrane region" description="Helical" evidence="4">
    <location>
        <begin position="45"/>
        <end position="72"/>
    </location>
</feature>
<dbReference type="InterPro" id="IPR050327">
    <property type="entry name" value="Proton-linked_MCT"/>
</dbReference>
<feature type="transmembrane region" description="Helical" evidence="4">
    <location>
        <begin position="262"/>
        <end position="289"/>
    </location>
</feature>
<feature type="transmembrane region" description="Helical" evidence="4">
    <location>
        <begin position="325"/>
        <end position="346"/>
    </location>
</feature>
<organism evidence="6 7">
    <name type="scientific">Pichia sorbitophila (strain ATCC MYA-4447 / BCRC 22081 / CBS 7064 / NBRC 10061 / NRRL Y-12695)</name>
    <name type="common">Hybrid yeast</name>
    <dbReference type="NCBI Taxonomy" id="559304"/>
    <lineage>
        <taxon>Eukaryota</taxon>
        <taxon>Fungi</taxon>
        <taxon>Dikarya</taxon>
        <taxon>Ascomycota</taxon>
        <taxon>Saccharomycotina</taxon>
        <taxon>Pichiomycetes</taxon>
        <taxon>Debaryomycetaceae</taxon>
        <taxon>Millerozyma</taxon>
    </lineage>
</organism>
<dbReference type="GO" id="GO:0032218">
    <property type="term" value="P:riboflavin transport"/>
    <property type="evidence" value="ECO:0007669"/>
    <property type="project" value="TreeGrafter"/>
</dbReference>
<dbReference type="SUPFAM" id="SSF103473">
    <property type="entry name" value="MFS general substrate transporter"/>
    <property type="match status" value="1"/>
</dbReference>
<dbReference type="HOGENOM" id="CLU_001265_1_0_1"/>
<keyword evidence="4" id="KW-0472">Membrane</keyword>
<dbReference type="FunCoup" id="G8Y0B8">
    <property type="interactions" value="301"/>
</dbReference>
<dbReference type="InterPro" id="IPR011701">
    <property type="entry name" value="MFS"/>
</dbReference>
<feature type="transmembrane region" description="Helical" evidence="4">
    <location>
        <begin position="352"/>
        <end position="376"/>
    </location>
</feature>
<evidence type="ECO:0000256" key="4">
    <source>
        <dbReference type="SAM" id="Phobius"/>
    </source>
</evidence>
<feature type="transmembrane region" description="Helical" evidence="4">
    <location>
        <begin position="202"/>
        <end position="222"/>
    </location>
</feature>
<dbReference type="PROSITE" id="PS50850">
    <property type="entry name" value="MFS"/>
    <property type="match status" value="1"/>
</dbReference>
<proteinExistence type="inferred from homology"/>
<dbReference type="eggNOG" id="KOG2504">
    <property type="taxonomic scope" value="Eukaryota"/>
</dbReference>
<dbReference type="Proteomes" id="UP000005222">
    <property type="component" value="Chromosome N"/>
</dbReference>
<evidence type="ECO:0000313" key="7">
    <source>
        <dbReference type="Proteomes" id="UP000005222"/>
    </source>
</evidence>